<comment type="caution">
    <text evidence="4">The sequence shown here is derived from an EMBL/GenBank/DDBJ whole genome shotgun (WGS) entry which is preliminary data.</text>
</comment>
<reference evidence="4 5" key="1">
    <citation type="submission" date="2019-04" db="EMBL/GenBank/DDBJ databases">
        <title>Cohnella sp. nov. isolated from preserved vegetables.</title>
        <authorList>
            <person name="Lin S.-Y."/>
            <person name="Hung M.-H."/>
            <person name="Young C.-C."/>
        </authorList>
    </citation>
    <scope>NUCLEOTIDE SEQUENCE [LARGE SCALE GENOMIC DNA]</scope>
    <source>
        <strain evidence="4 5">CC-MHH1044</strain>
    </source>
</reference>
<dbReference type="PANTHER" id="PTHR43308">
    <property type="entry name" value="OUTER MEMBRANE PROTEIN ALPHA-RELATED"/>
    <property type="match status" value="1"/>
</dbReference>
<evidence type="ECO:0000313" key="5">
    <source>
        <dbReference type="Proteomes" id="UP000310636"/>
    </source>
</evidence>
<feature type="domain" description="SLH" evidence="3">
    <location>
        <begin position="175"/>
        <end position="238"/>
    </location>
</feature>
<evidence type="ECO:0000313" key="4">
    <source>
        <dbReference type="EMBL" id="THF77568.1"/>
    </source>
</evidence>
<dbReference type="InterPro" id="IPR001119">
    <property type="entry name" value="SLH_dom"/>
</dbReference>
<dbReference type="InterPro" id="IPR051465">
    <property type="entry name" value="Cell_Envelope_Struct_Comp"/>
</dbReference>
<feature type="signal peptide" evidence="2">
    <location>
        <begin position="1"/>
        <end position="26"/>
    </location>
</feature>
<gene>
    <name evidence="4" type="ORF">E6C55_16255</name>
</gene>
<dbReference type="Gene3D" id="2.60.40.1080">
    <property type="match status" value="1"/>
</dbReference>
<organism evidence="4 5">
    <name type="scientific">Cohnella fermenti</name>
    <dbReference type="NCBI Taxonomy" id="2565925"/>
    <lineage>
        <taxon>Bacteria</taxon>
        <taxon>Bacillati</taxon>
        <taxon>Bacillota</taxon>
        <taxon>Bacilli</taxon>
        <taxon>Bacillales</taxon>
        <taxon>Paenibacillaceae</taxon>
        <taxon>Cohnella</taxon>
    </lineage>
</organism>
<dbReference type="Proteomes" id="UP000310636">
    <property type="component" value="Unassembled WGS sequence"/>
</dbReference>
<feature type="region of interest" description="Disordered" evidence="1">
    <location>
        <begin position="443"/>
        <end position="475"/>
    </location>
</feature>
<evidence type="ECO:0000256" key="1">
    <source>
        <dbReference type="SAM" id="MobiDB-lite"/>
    </source>
</evidence>
<keyword evidence="2" id="KW-0732">Signal</keyword>
<name>A0A4S4BRG7_9BACL</name>
<sequence length="2029" mass="217056">MAQIGFTVLRGALAALIAVGGLPWSAASAQGADGPSPLAATEWTAQQAASRLTDIDSSWAKEAIAKWEAAGLVRGYADGTFQPNRTISRAEFAALLDRLFGYKQLGSAVEISGAADGAWYKPSLQRVADAGIMQGDGTGAYSPNANITRQEAAVMLAKAFEEESPASEDGGNPAAGLFPDADRIGSWARGAAAALASHGYISGRDGGLFAPEANLTRAEAVKLIDNLAGEWIATPGEVGTALHSGNLVVGASGTALRHLTVTGDLYVAESVGDGEVILDGVTVQGRLIVAGGGENSIILNDTTVQGEVIVRKRDQKVHLALSGKSSVPLVRLLSGADLEGDFPSVSLEAKGAKARLRAGSFGKVNVLAPAGLTVEGAAIGELTVASGAGGTQVDLDADSTVDQLRVEASGRFTGQGHILKAHIAANGVTFERLPDRTETAEGVEFDDQALAGTGVPGGSTSGSGNGGSEEPPVSAATSGIVFGDAADELRVGLATTGTSGTDTISAVVGELEGSYSVRYLAGEGSSMSFELSGIEPNEPLTLEIEEIHTRASGALAYSVRVNGQEVYCRTYEEASAGPNHYFVEVPAELVGNSDHAAVALYNDSDSRVNFGRLWAYSDFEALAAAESVNRPMTAGLFQPPVTWDDYASDLALVRNLAQQYAGMDMYTPAIAFDILYMHWDEQELHRRLDYVMDLSKDTGLPVHLSLNSWWGGTPTGPDGKGGYWTDVAYQQIVYDPLNVDGRGYWKLTTPNIWGNTPWLTMNNDDYNQVRAEKVRAIAEYISRRTAEIEAEGDSIPPVSIFTENEPLYWPYFAFNASPEAGGDFSPEVIADAALDGVTLDPEDGLSEAERNWMTSNLTAYIKTLSDAIAEGYGYDAIIVDGDDIRYPDQQLVENAYTHMFPTPNYPSWDEKRGAWETHMTTGIRYGAEWAGDLDSRYLDYIVARGKFADVNAERSSVSDMQTMLKAYEYGADYVNIYNYQASDDQLMRAVDGTRQETVETPSYNVPLGAYNFAEDASLTPGPFLIDVQGIQRDILGEKRIATADSGSEDGGALTFKVDNDGKPLSNGLEVQVEGRALTSLNSGVRVEVWAGPSRSELTSVATLANFSSAKVDVTQAIDTAADIAYVELRLYSPGLPASLYSWAAVWSVKLYELRDRVSGHQNGFEYTVDQMRERNLWVAYRADVERLLQTYLERAGEDDSYNQARSLYEDAEYVSAYKLLIRELSQTLPAKFAVKGEGSLGKYPVNAASEVENRVIDVVLYESGPERTRISLSAEVDTSVALTLSELPDGDYRAEQEEPGVYTIALAAAGDASAVHASGGIAQFLLTAAGRTAKSYPSSFEAAYVAVDGDTGKSAPEGYLFAMSQDPAVGEYVNFIRLPVASDAIVLRGPDGAPDNELEEVPLNVLGAGELLRIEMNEAGEAQRIRAYYGYISGTITDIEPISIQGELRNAFIELDGTLRFELGAAAVLDSPKATGSSILTAKVDDLGLESGDSVTVVYSPYTYNGSVKRAVRISEVYDTLISETFEAEAGDWASRAYSVDNIRIASLDSNYKDKVARPDNIAEPGSIVWKIESADPLADLAVEYSGRAIMGNPDSQSVKWYVSPDGTTWTEVGSIEPGGDEGSYTLLRSLQLGEYTSAWTTVYIKCELRETQDDTWASLNDVRIRKKAGERELDTAELILTQESLYAGMQAPLQLNAYYDNEEKVSLQDANVYYEIGNKEIAKLQDGGIKLLAAGTTTVRAYVYMGGRVIRSNELSLNVQSSEMAGVNASLSKSTIGIGDSISIVSNVYNADETPIDSSQYSIGYRSSDADVATVTDGGIVTGVSAGQAVITVTVQQGERTEERELVIGVARVRSIYSSNYAAETVCSNESVCNTAEANATYAVTTDPFVVRADNAVYALVEASGGVFLPAIRGTFQSLGGPDGTWPIKNSAEIVYKLDSLETSFLGLEATIAARSGVFGSTISVYAGDSPDTADQLIQVLEGGEYKIDLSAAAKDVHTLYVRLVISETAFDWGGIISVVFNELTLQP</sequence>
<dbReference type="RefSeq" id="WP_136370868.1">
    <property type="nucleotide sequence ID" value="NZ_SSOB01000019.1"/>
</dbReference>
<protein>
    <recommendedName>
        <fullName evidence="3">SLH domain-containing protein</fullName>
    </recommendedName>
</protein>
<dbReference type="Pfam" id="PF02368">
    <property type="entry name" value="Big_2"/>
    <property type="match status" value="1"/>
</dbReference>
<dbReference type="EMBL" id="SSOB01000019">
    <property type="protein sequence ID" value="THF77568.1"/>
    <property type="molecule type" value="Genomic_DNA"/>
</dbReference>
<dbReference type="OrthoDB" id="185675at2"/>
<evidence type="ECO:0000259" key="3">
    <source>
        <dbReference type="PROSITE" id="PS51272"/>
    </source>
</evidence>
<dbReference type="SUPFAM" id="SSF49373">
    <property type="entry name" value="Invasin/intimin cell-adhesion fragments"/>
    <property type="match status" value="1"/>
</dbReference>
<feature type="chain" id="PRO_5038817924" description="SLH domain-containing protein" evidence="2">
    <location>
        <begin position="27"/>
        <end position="2029"/>
    </location>
</feature>
<feature type="domain" description="SLH" evidence="3">
    <location>
        <begin position="111"/>
        <end position="170"/>
    </location>
</feature>
<feature type="compositionally biased region" description="Gly residues" evidence="1">
    <location>
        <begin position="454"/>
        <end position="467"/>
    </location>
</feature>
<dbReference type="PROSITE" id="PS51272">
    <property type="entry name" value="SLH"/>
    <property type="match status" value="3"/>
</dbReference>
<accession>A0A4S4BRG7</accession>
<evidence type="ECO:0000256" key="2">
    <source>
        <dbReference type="SAM" id="SignalP"/>
    </source>
</evidence>
<feature type="domain" description="SLH" evidence="3">
    <location>
        <begin position="47"/>
        <end position="110"/>
    </location>
</feature>
<dbReference type="InterPro" id="IPR008964">
    <property type="entry name" value="Invasin/intimin_cell_adhesion"/>
</dbReference>
<proteinExistence type="predicted"/>
<dbReference type="Pfam" id="PF00395">
    <property type="entry name" value="SLH"/>
    <property type="match status" value="3"/>
</dbReference>
<dbReference type="InterPro" id="IPR003343">
    <property type="entry name" value="Big_2"/>
</dbReference>
<keyword evidence="5" id="KW-1185">Reference proteome</keyword>